<dbReference type="RefSeq" id="WP_221232721.1">
    <property type="nucleotide sequence ID" value="NZ_JACHOV010000015.1"/>
</dbReference>
<reference evidence="2 3" key="1">
    <citation type="submission" date="2020-08" db="EMBL/GenBank/DDBJ databases">
        <title>Genomic Encyclopedia of Type Strains, Phase IV (KMG-IV): sequencing the most valuable type-strain genomes for metagenomic binning, comparative biology and taxonomic classification.</title>
        <authorList>
            <person name="Goeker M."/>
        </authorList>
    </citation>
    <scope>NUCLEOTIDE SEQUENCE [LARGE SCALE GENOMIC DNA]</scope>
    <source>
        <strain evidence="2 3">DSM 7465</strain>
    </source>
</reference>
<protein>
    <recommendedName>
        <fullName evidence="1">EthD domain-containing protein</fullName>
    </recommendedName>
</protein>
<feature type="domain" description="EthD" evidence="1">
    <location>
        <begin position="7"/>
        <end position="108"/>
    </location>
</feature>
<dbReference type="AlphaFoldDB" id="A0A840HYY2"/>
<evidence type="ECO:0000313" key="2">
    <source>
        <dbReference type="EMBL" id="MBB4642797.1"/>
    </source>
</evidence>
<gene>
    <name evidence="2" type="ORF">HNQ99_003133</name>
</gene>
<proteinExistence type="predicted"/>
<dbReference type="Proteomes" id="UP000575068">
    <property type="component" value="Unassembled WGS sequence"/>
</dbReference>
<dbReference type="EMBL" id="JACHOV010000015">
    <property type="protein sequence ID" value="MBB4642797.1"/>
    <property type="molecule type" value="Genomic_DNA"/>
</dbReference>
<dbReference type="Gene3D" id="3.30.70.100">
    <property type="match status" value="1"/>
</dbReference>
<keyword evidence="3" id="KW-1185">Reference proteome</keyword>
<comment type="caution">
    <text evidence="2">The sequence shown here is derived from an EMBL/GenBank/DDBJ whole genome shotgun (WGS) entry which is preliminary data.</text>
</comment>
<dbReference type="InterPro" id="IPR011008">
    <property type="entry name" value="Dimeric_a/b-barrel"/>
</dbReference>
<dbReference type="InterPro" id="IPR009799">
    <property type="entry name" value="EthD_dom"/>
</dbReference>
<name>A0A840HYY2_9SPHN</name>
<dbReference type="GO" id="GO:0016491">
    <property type="term" value="F:oxidoreductase activity"/>
    <property type="evidence" value="ECO:0007669"/>
    <property type="project" value="InterPro"/>
</dbReference>
<evidence type="ECO:0000259" key="1">
    <source>
        <dbReference type="Pfam" id="PF07110"/>
    </source>
</evidence>
<organism evidence="2 3">
    <name type="scientific">Rhizorhapis suberifaciens</name>
    <name type="common">corky root of lettuce</name>
    <dbReference type="NCBI Taxonomy" id="13656"/>
    <lineage>
        <taxon>Bacteria</taxon>
        <taxon>Pseudomonadati</taxon>
        <taxon>Pseudomonadota</taxon>
        <taxon>Alphaproteobacteria</taxon>
        <taxon>Sphingomonadales</taxon>
        <taxon>Sphingomonadaceae</taxon>
        <taxon>Rhizorhapis</taxon>
    </lineage>
</organism>
<dbReference type="SUPFAM" id="SSF54909">
    <property type="entry name" value="Dimeric alpha+beta barrel"/>
    <property type="match status" value="1"/>
</dbReference>
<evidence type="ECO:0000313" key="3">
    <source>
        <dbReference type="Proteomes" id="UP000575068"/>
    </source>
</evidence>
<dbReference type="Pfam" id="PF07110">
    <property type="entry name" value="EthD"/>
    <property type="match status" value="1"/>
</dbReference>
<sequence>MMFMKRKEGISFEDFQKHYENVHIPMVAKWVGHLMSDYKRYYPQNAINLYVGRPDADEAPQSDGGVDYDAVSIYTIKDEAALKELLRIAQDPEFTRAVTNDEANFADRAVSRQTLAEEISGKGLI</sequence>
<accession>A0A840HYY2</accession>